<accession>A0A7K0D1Y9</accession>
<dbReference type="RefSeq" id="WP_153410480.1">
    <property type="nucleotide sequence ID" value="NZ_WEGK01000005.1"/>
</dbReference>
<feature type="transmembrane region" description="Helical" evidence="1">
    <location>
        <begin position="20"/>
        <end position="41"/>
    </location>
</feature>
<protein>
    <submittedName>
        <fullName evidence="2">Uncharacterized protein</fullName>
    </submittedName>
</protein>
<evidence type="ECO:0000313" key="2">
    <source>
        <dbReference type="EMBL" id="MQY19671.1"/>
    </source>
</evidence>
<proteinExistence type="predicted"/>
<evidence type="ECO:0000256" key="1">
    <source>
        <dbReference type="SAM" id="Phobius"/>
    </source>
</evidence>
<dbReference type="OrthoDB" id="7274389at2"/>
<keyword evidence="1" id="KW-1133">Transmembrane helix</keyword>
<dbReference type="Proteomes" id="UP000438448">
    <property type="component" value="Unassembled WGS sequence"/>
</dbReference>
<organism evidence="2 3">
    <name type="scientific">Nocardia macrotermitis</name>
    <dbReference type="NCBI Taxonomy" id="2585198"/>
    <lineage>
        <taxon>Bacteria</taxon>
        <taxon>Bacillati</taxon>
        <taxon>Actinomycetota</taxon>
        <taxon>Actinomycetes</taxon>
        <taxon>Mycobacteriales</taxon>
        <taxon>Nocardiaceae</taxon>
        <taxon>Nocardia</taxon>
    </lineage>
</organism>
<dbReference type="AlphaFoldDB" id="A0A7K0D1Y9"/>
<comment type="caution">
    <text evidence="2">The sequence shown here is derived from an EMBL/GenBank/DDBJ whole genome shotgun (WGS) entry which is preliminary data.</text>
</comment>
<keyword evidence="3" id="KW-1185">Reference proteome</keyword>
<dbReference type="EMBL" id="WEGK01000005">
    <property type="protein sequence ID" value="MQY19671.1"/>
    <property type="molecule type" value="Genomic_DNA"/>
</dbReference>
<evidence type="ECO:0000313" key="3">
    <source>
        <dbReference type="Proteomes" id="UP000438448"/>
    </source>
</evidence>
<keyword evidence="1" id="KW-0472">Membrane</keyword>
<gene>
    <name evidence="2" type="ORF">NRB20_27630</name>
</gene>
<reference evidence="2 3" key="1">
    <citation type="submission" date="2019-10" db="EMBL/GenBank/DDBJ databases">
        <title>Nocardia macrotermitis sp. nov. and Nocardia aurantia sp. nov., isolated from the gut of fungus growing-termite Macrotermes natalensis.</title>
        <authorList>
            <person name="Benndorf R."/>
            <person name="Schwitalla J."/>
            <person name="Martin K."/>
            <person name="De Beer W."/>
            <person name="Kaster A.-K."/>
            <person name="Vollmers J."/>
            <person name="Poulsen M."/>
            <person name="Beemelmanns C."/>
        </authorList>
    </citation>
    <scope>NUCLEOTIDE SEQUENCE [LARGE SCALE GENOMIC DNA]</scope>
    <source>
        <strain evidence="2 3">RB20</strain>
    </source>
</reference>
<sequence length="89" mass="9674">MLYVYRAYVASAYQMVARPILSSSVLFVMGGLHISIGRALIGVIAELFTGISGFDGRIQTHTAVYQADSMSPLLILMRIGVLLEVWPVG</sequence>
<name>A0A7K0D1Y9_9NOCA</name>
<keyword evidence="1" id="KW-0812">Transmembrane</keyword>